<reference evidence="2" key="1">
    <citation type="journal article" date="2014" name="Proc. Natl. Acad. Sci. U.S.A.">
        <title>Extensive sampling of basidiomycete genomes demonstrates inadequacy of the white-rot/brown-rot paradigm for wood decay fungi.</title>
        <authorList>
            <person name="Riley R."/>
            <person name="Salamov A.A."/>
            <person name="Brown D.W."/>
            <person name="Nagy L.G."/>
            <person name="Floudas D."/>
            <person name="Held B.W."/>
            <person name="Levasseur A."/>
            <person name="Lombard V."/>
            <person name="Morin E."/>
            <person name="Otillar R."/>
            <person name="Lindquist E.A."/>
            <person name="Sun H."/>
            <person name="LaButti K.M."/>
            <person name="Schmutz J."/>
            <person name="Jabbour D."/>
            <person name="Luo H."/>
            <person name="Baker S.E."/>
            <person name="Pisabarro A.G."/>
            <person name="Walton J.D."/>
            <person name="Blanchette R.A."/>
            <person name="Henrissat B."/>
            <person name="Martin F."/>
            <person name="Cullen D."/>
            <person name="Hibbett D.S."/>
            <person name="Grigoriev I.V."/>
        </authorList>
    </citation>
    <scope>NUCLEOTIDE SEQUENCE [LARGE SCALE GENOMIC DNA]</scope>
    <source>
        <strain evidence="2">CBS 339.88</strain>
    </source>
</reference>
<organism evidence="1 2">
    <name type="scientific">Galerina marginata (strain CBS 339.88)</name>
    <dbReference type="NCBI Taxonomy" id="685588"/>
    <lineage>
        <taxon>Eukaryota</taxon>
        <taxon>Fungi</taxon>
        <taxon>Dikarya</taxon>
        <taxon>Basidiomycota</taxon>
        <taxon>Agaricomycotina</taxon>
        <taxon>Agaricomycetes</taxon>
        <taxon>Agaricomycetidae</taxon>
        <taxon>Agaricales</taxon>
        <taxon>Agaricineae</taxon>
        <taxon>Strophariaceae</taxon>
        <taxon>Galerina</taxon>
    </lineage>
</organism>
<dbReference type="Proteomes" id="UP000027222">
    <property type="component" value="Unassembled WGS sequence"/>
</dbReference>
<dbReference type="AlphaFoldDB" id="A0A067TPK0"/>
<evidence type="ECO:0008006" key="3">
    <source>
        <dbReference type="Google" id="ProtNLM"/>
    </source>
</evidence>
<proteinExistence type="predicted"/>
<gene>
    <name evidence="1" type="ORF">GALMADRAFT_54975</name>
</gene>
<name>A0A067TPK0_GALM3</name>
<protein>
    <recommendedName>
        <fullName evidence="3">Arrestin-like N-terminal domain-containing protein</fullName>
    </recommendedName>
</protein>
<accession>A0A067TPK0</accession>
<keyword evidence="2" id="KW-1185">Reference proteome</keyword>
<dbReference type="HOGENOM" id="CLU_025691_1_1_1"/>
<dbReference type="EMBL" id="KL142368">
    <property type="protein sequence ID" value="KDR84257.1"/>
    <property type="molecule type" value="Genomic_DNA"/>
</dbReference>
<dbReference type="InterPro" id="IPR014752">
    <property type="entry name" value="Arrestin-like_C"/>
</dbReference>
<sequence>MTALYRQSVSTLPPAYTLSRAEGSNSNAISLSAPQPGAPPRYSAVFGDPEQDEFFGAQPTEHEYFLRSGLIKSKPWARLRIRSRPSSTPNKAPKFFGGDNIAGMVGLNLDSPQVVNSISLLLRGRIVTSFAVGGSYTFLEYSHNVWNKSAGDPRGTTAGQKFNGKLLGNFEFPFSFPFAVEADILQPSSGSGKRASRPELVYRLPQSILEHNLKSNVEYELALHIAHGPFRADSTLKASVIFIPEITPDPPSVMRQNAYMANSRLPGPETDLEGWVSLPKLLVKGLMEKCRHVELEYSLYLASPLCYTRGTVIPCYLVISSQDSRSLELLASPKLQYIRLARRVTLFENPLKGIEQHVQGKQPKVLEEFDEAELAVWWSPPKDVLQDQHVKRLEGEIHLAKELPPSSNFLPFSIEVSHVMSTHCP</sequence>
<dbReference type="OrthoDB" id="3262423at2759"/>
<dbReference type="Gene3D" id="2.60.40.640">
    <property type="match status" value="1"/>
</dbReference>
<evidence type="ECO:0000313" key="2">
    <source>
        <dbReference type="Proteomes" id="UP000027222"/>
    </source>
</evidence>
<evidence type="ECO:0000313" key="1">
    <source>
        <dbReference type="EMBL" id="KDR84257.1"/>
    </source>
</evidence>